<proteinExistence type="predicted"/>
<reference evidence="3 4" key="1">
    <citation type="journal article" date="2020" name="IScience">
        <title>Genome Sequencing of the Endangered Kingdonia uniflora (Circaeasteraceae, Ranunculales) Reveals Potential Mechanisms of Evolutionary Specialization.</title>
        <authorList>
            <person name="Sun Y."/>
            <person name="Deng T."/>
            <person name="Zhang A."/>
            <person name="Moore M.J."/>
            <person name="Landis J.B."/>
            <person name="Lin N."/>
            <person name="Zhang H."/>
            <person name="Zhang X."/>
            <person name="Huang J."/>
            <person name="Zhang X."/>
            <person name="Sun H."/>
            <person name="Wang H."/>
        </authorList>
    </citation>
    <scope>NUCLEOTIDE SEQUENCE [LARGE SCALE GENOMIC DNA]</scope>
    <source>
        <strain evidence="3">TB1705</strain>
        <tissue evidence="3">Leaf</tissue>
    </source>
</reference>
<gene>
    <name evidence="3" type="ORF">GIB67_012033</name>
</gene>
<evidence type="ECO:0000256" key="1">
    <source>
        <dbReference type="SAM" id="Coils"/>
    </source>
</evidence>
<dbReference type="EMBL" id="JACGCM010001854">
    <property type="protein sequence ID" value="KAF6148258.1"/>
    <property type="molecule type" value="Genomic_DNA"/>
</dbReference>
<protein>
    <submittedName>
        <fullName evidence="3">Uncharacterized protein</fullName>
    </submittedName>
</protein>
<name>A0A7J7M0E7_9MAGN</name>
<feature type="region of interest" description="Disordered" evidence="2">
    <location>
        <begin position="1"/>
        <end position="22"/>
    </location>
</feature>
<accession>A0A7J7M0E7</accession>
<dbReference type="Proteomes" id="UP000541444">
    <property type="component" value="Unassembled WGS sequence"/>
</dbReference>
<keyword evidence="1" id="KW-0175">Coiled coil</keyword>
<dbReference type="AlphaFoldDB" id="A0A7J7M0E7"/>
<organism evidence="3 4">
    <name type="scientific">Kingdonia uniflora</name>
    <dbReference type="NCBI Taxonomy" id="39325"/>
    <lineage>
        <taxon>Eukaryota</taxon>
        <taxon>Viridiplantae</taxon>
        <taxon>Streptophyta</taxon>
        <taxon>Embryophyta</taxon>
        <taxon>Tracheophyta</taxon>
        <taxon>Spermatophyta</taxon>
        <taxon>Magnoliopsida</taxon>
        <taxon>Ranunculales</taxon>
        <taxon>Circaeasteraceae</taxon>
        <taxon>Kingdonia</taxon>
    </lineage>
</organism>
<keyword evidence="4" id="KW-1185">Reference proteome</keyword>
<evidence type="ECO:0000256" key="2">
    <source>
        <dbReference type="SAM" id="MobiDB-lite"/>
    </source>
</evidence>
<evidence type="ECO:0000313" key="4">
    <source>
        <dbReference type="Proteomes" id="UP000541444"/>
    </source>
</evidence>
<sequence length="136" mass="15463">MLRRGLTSIPTRSGEVEEGVKKRRVEPSELIGAKVADNRPGEEDELKIVEEKVRLPTHNGEEEMRKMAAHLMKGIYLRVEEEKAELVKGKAELDNKVARLKANLAKEGKQLEALKASQKVEINELTAETRKMYGRW</sequence>
<comment type="caution">
    <text evidence="3">The sequence shown here is derived from an EMBL/GenBank/DDBJ whole genome shotgun (WGS) entry which is preliminary data.</text>
</comment>
<feature type="coiled-coil region" evidence="1">
    <location>
        <begin position="83"/>
        <end position="128"/>
    </location>
</feature>
<evidence type="ECO:0000313" key="3">
    <source>
        <dbReference type="EMBL" id="KAF6148258.1"/>
    </source>
</evidence>